<feature type="signal peptide" evidence="2">
    <location>
        <begin position="1"/>
        <end position="35"/>
    </location>
</feature>
<dbReference type="Proteomes" id="UP000191418">
    <property type="component" value="Unassembled WGS sequence"/>
</dbReference>
<evidence type="ECO:0000256" key="2">
    <source>
        <dbReference type="SAM" id="SignalP"/>
    </source>
</evidence>
<feature type="region of interest" description="Disordered" evidence="1">
    <location>
        <begin position="168"/>
        <end position="230"/>
    </location>
</feature>
<name>A0A1T4Q1K5_9GAMM</name>
<dbReference type="Pfam" id="PF12048">
    <property type="entry name" value="DUF3530"/>
    <property type="match status" value="1"/>
</dbReference>
<dbReference type="OrthoDB" id="6193602at2"/>
<evidence type="ECO:0000256" key="1">
    <source>
        <dbReference type="SAM" id="MobiDB-lite"/>
    </source>
</evidence>
<feature type="compositionally biased region" description="Basic and acidic residues" evidence="1">
    <location>
        <begin position="401"/>
        <end position="411"/>
    </location>
</feature>
<dbReference type="RefSeq" id="WP_078745319.1">
    <property type="nucleotide sequence ID" value="NZ_FUXG01000010.1"/>
</dbReference>
<dbReference type="AlphaFoldDB" id="A0A1T4Q1K5"/>
<keyword evidence="2" id="KW-0732">Signal</keyword>
<organism evidence="3 4">
    <name type="scientific">Oceanospirillum multiglobuliferum</name>
    <dbReference type="NCBI Taxonomy" id="64969"/>
    <lineage>
        <taxon>Bacteria</taxon>
        <taxon>Pseudomonadati</taxon>
        <taxon>Pseudomonadota</taxon>
        <taxon>Gammaproteobacteria</taxon>
        <taxon>Oceanospirillales</taxon>
        <taxon>Oceanospirillaceae</taxon>
        <taxon>Oceanospirillum</taxon>
    </lineage>
</organism>
<keyword evidence="4" id="KW-1185">Reference proteome</keyword>
<proteinExistence type="predicted"/>
<feature type="compositionally biased region" description="Acidic residues" evidence="1">
    <location>
        <begin position="187"/>
        <end position="197"/>
    </location>
</feature>
<accession>A0A1T4Q1K5</accession>
<feature type="region of interest" description="Disordered" evidence="1">
    <location>
        <begin position="37"/>
        <end position="65"/>
    </location>
</feature>
<comment type="caution">
    <text evidence="3">The sequence shown here is derived from an EMBL/GenBank/DDBJ whole genome shotgun (WGS) entry which is preliminary data.</text>
</comment>
<sequence length="411" mass="45537">MSNLLKRFTREFKLSTQVRWLAFLAIATLSPLALAEEEAPVDGEESSSEEQAAKPKLPPKPHITPDIDEQRFEFLTREVNPKEIVQLTALDETALALFLPENQAKAAGAILIVHEEDGHPDWPSIVNPVRTLLPDYGWATLSVSVPHIIGAAQPERTMPAVEVLSAMPEPDQAEEGEAAPEKKEGEGAEGEAAEEQTAEAAQKDEEGDELGAQNEPEPVPPAEPEKPKAPIAERIDARIGAAIEQLKSQNYERIVLLGHGTGAAWLLDYMKDHPIEPDQPVVLIQSRLPVRDAGIDLLGLLAEQQHPTLDLYYNDAYFDASFAKHRADTARRSGNQRYRQTRLAGHSDQTKAEANGRRIVQTIRGWLRTLPTEDTDIEPREPADPYLRNSPAYRDGALRSGFEEETGRTRF</sequence>
<feature type="compositionally biased region" description="Acidic residues" evidence="1">
    <location>
        <begin position="37"/>
        <end position="48"/>
    </location>
</feature>
<dbReference type="STRING" id="64969.SAMN02745127_01719"/>
<evidence type="ECO:0008006" key="5">
    <source>
        <dbReference type="Google" id="ProtNLM"/>
    </source>
</evidence>
<feature type="region of interest" description="Disordered" evidence="1">
    <location>
        <begin position="329"/>
        <end position="355"/>
    </location>
</feature>
<protein>
    <recommendedName>
        <fullName evidence="5">DUF3530 domain-containing protein</fullName>
    </recommendedName>
</protein>
<evidence type="ECO:0000313" key="3">
    <source>
        <dbReference type="EMBL" id="OPX55479.1"/>
    </source>
</evidence>
<evidence type="ECO:0000313" key="4">
    <source>
        <dbReference type="Proteomes" id="UP000191418"/>
    </source>
</evidence>
<dbReference type="EMBL" id="MTSM01000009">
    <property type="protein sequence ID" value="OPX55479.1"/>
    <property type="molecule type" value="Genomic_DNA"/>
</dbReference>
<dbReference type="InterPro" id="IPR029058">
    <property type="entry name" value="AB_hydrolase_fold"/>
</dbReference>
<gene>
    <name evidence="3" type="ORF">BTE48_08815</name>
</gene>
<feature type="region of interest" description="Disordered" evidence="1">
    <location>
        <begin position="373"/>
        <end position="411"/>
    </location>
</feature>
<dbReference type="Gene3D" id="3.40.50.1820">
    <property type="entry name" value="alpha/beta hydrolase"/>
    <property type="match status" value="1"/>
</dbReference>
<reference evidence="3 4" key="1">
    <citation type="submission" date="2017-01" db="EMBL/GenBank/DDBJ databases">
        <title>Genome Sequencing of a Marine Spirillum, Oceanospirillum multiglobuliferum ATCC 33336, from Japan.</title>
        <authorList>
            <person name="Carney J.G."/>
            <person name="Trachtenberg A.M."/>
            <person name="Rheaume B.A."/>
            <person name="Linnane J.D."/>
            <person name="Pitts N.L."/>
            <person name="Mykles D.L."/>
            <person name="Maclea K.S."/>
        </authorList>
    </citation>
    <scope>NUCLEOTIDE SEQUENCE [LARGE SCALE GENOMIC DNA]</scope>
    <source>
        <strain evidence="3 4">ATCC 33336</strain>
    </source>
</reference>
<feature type="chain" id="PRO_5012978844" description="DUF3530 domain-containing protein" evidence="2">
    <location>
        <begin position="36"/>
        <end position="411"/>
    </location>
</feature>
<dbReference type="SUPFAM" id="SSF53474">
    <property type="entry name" value="alpha/beta-Hydrolases"/>
    <property type="match status" value="1"/>
</dbReference>
<dbReference type="InterPro" id="IPR022529">
    <property type="entry name" value="DUF3530"/>
</dbReference>